<dbReference type="SUPFAM" id="SSF48264">
    <property type="entry name" value="Cytochrome P450"/>
    <property type="match status" value="1"/>
</dbReference>
<comment type="subcellular location">
    <subcellularLocation>
        <location evidence="2">Membrane</location>
    </subcellularLocation>
</comment>
<feature type="binding site" description="axial binding residue" evidence="11">
    <location>
        <position position="469"/>
    </location>
    <ligand>
        <name>heme</name>
        <dbReference type="ChEBI" id="CHEBI:30413"/>
    </ligand>
    <ligandPart>
        <name>Fe</name>
        <dbReference type="ChEBI" id="CHEBI:18248"/>
    </ligandPart>
</feature>
<reference evidence="14 15" key="1">
    <citation type="submission" date="2018-04" db="EMBL/GenBank/DDBJ databases">
        <authorList>
            <person name="Vogel A."/>
        </authorList>
    </citation>
    <scope>NUCLEOTIDE SEQUENCE [LARGE SCALE GENOMIC DNA]</scope>
</reference>
<organism evidence="14 15">
    <name type="scientific">Cuscuta campestris</name>
    <dbReference type="NCBI Taxonomy" id="132261"/>
    <lineage>
        <taxon>Eukaryota</taxon>
        <taxon>Viridiplantae</taxon>
        <taxon>Streptophyta</taxon>
        <taxon>Embryophyta</taxon>
        <taxon>Tracheophyta</taxon>
        <taxon>Spermatophyta</taxon>
        <taxon>Magnoliopsida</taxon>
        <taxon>eudicotyledons</taxon>
        <taxon>Gunneridae</taxon>
        <taxon>Pentapetalae</taxon>
        <taxon>asterids</taxon>
        <taxon>lamiids</taxon>
        <taxon>Solanales</taxon>
        <taxon>Convolvulaceae</taxon>
        <taxon>Cuscuteae</taxon>
        <taxon>Cuscuta</taxon>
        <taxon>Cuscuta subgen. Grammica</taxon>
        <taxon>Cuscuta sect. Cleistogrammica</taxon>
    </lineage>
</organism>
<dbReference type="PROSITE" id="PS00086">
    <property type="entry name" value="CYTOCHROME_P450"/>
    <property type="match status" value="1"/>
</dbReference>
<keyword evidence="9 13" id="KW-0472">Membrane</keyword>
<dbReference type="PRINTS" id="PR00463">
    <property type="entry name" value="EP450I"/>
</dbReference>
<dbReference type="PANTHER" id="PTHR47943:SF2">
    <property type="entry name" value="CYTOCHROME P450"/>
    <property type="match status" value="1"/>
</dbReference>
<evidence type="ECO:0000256" key="9">
    <source>
        <dbReference type="ARBA" id="ARBA00023136"/>
    </source>
</evidence>
<evidence type="ECO:0000313" key="14">
    <source>
        <dbReference type="EMBL" id="VFQ61972.1"/>
    </source>
</evidence>
<evidence type="ECO:0000256" key="7">
    <source>
        <dbReference type="ARBA" id="ARBA00023004"/>
    </source>
</evidence>
<evidence type="ECO:0000256" key="5">
    <source>
        <dbReference type="ARBA" id="ARBA00022723"/>
    </source>
</evidence>
<keyword evidence="15" id="KW-1185">Reference proteome</keyword>
<evidence type="ECO:0000256" key="8">
    <source>
        <dbReference type="ARBA" id="ARBA00023033"/>
    </source>
</evidence>
<dbReference type="EMBL" id="OOIL02000215">
    <property type="protein sequence ID" value="VFQ61972.1"/>
    <property type="molecule type" value="Genomic_DNA"/>
</dbReference>
<dbReference type="InterPro" id="IPR036396">
    <property type="entry name" value="Cyt_P450_sf"/>
</dbReference>
<keyword evidence="13" id="KW-0812">Transmembrane</keyword>
<dbReference type="Pfam" id="PF00067">
    <property type="entry name" value="p450"/>
    <property type="match status" value="1"/>
</dbReference>
<dbReference type="Proteomes" id="UP000595140">
    <property type="component" value="Unassembled WGS sequence"/>
</dbReference>
<keyword evidence="8 12" id="KW-0503">Monooxygenase</keyword>
<evidence type="ECO:0000256" key="12">
    <source>
        <dbReference type="RuleBase" id="RU000461"/>
    </source>
</evidence>
<comment type="function">
    <text evidence="10">May have a role in maturation, such as during flavor formation or other metabolite production specific to aging tissues.</text>
</comment>
<dbReference type="InterPro" id="IPR002401">
    <property type="entry name" value="Cyt_P450_E_grp-I"/>
</dbReference>
<dbReference type="Gene3D" id="1.10.630.10">
    <property type="entry name" value="Cytochrome P450"/>
    <property type="match status" value="1"/>
</dbReference>
<dbReference type="InterPro" id="IPR017972">
    <property type="entry name" value="Cyt_P450_CS"/>
</dbReference>
<keyword evidence="6 12" id="KW-0560">Oxidoreductase</keyword>
<feature type="transmembrane region" description="Helical" evidence="13">
    <location>
        <begin position="6"/>
        <end position="32"/>
    </location>
</feature>
<evidence type="ECO:0000256" key="3">
    <source>
        <dbReference type="ARBA" id="ARBA00010617"/>
    </source>
</evidence>
<keyword evidence="7 11" id="KW-0408">Iron</keyword>
<dbReference type="FunFam" id="1.10.630.10:FF:000011">
    <property type="entry name" value="Cytochrome P450 83B1"/>
    <property type="match status" value="1"/>
</dbReference>
<dbReference type="GO" id="GO:0020037">
    <property type="term" value="F:heme binding"/>
    <property type="evidence" value="ECO:0007669"/>
    <property type="project" value="InterPro"/>
</dbReference>
<evidence type="ECO:0000256" key="1">
    <source>
        <dbReference type="ARBA" id="ARBA00001971"/>
    </source>
</evidence>
<gene>
    <name evidence="14" type="ORF">CCAM_LOCUS3748</name>
</gene>
<dbReference type="PRINTS" id="PR00385">
    <property type="entry name" value="P450"/>
</dbReference>
<evidence type="ECO:0000256" key="4">
    <source>
        <dbReference type="ARBA" id="ARBA00022617"/>
    </source>
</evidence>
<proteinExistence type="inferred from homology"/>
<dbReference type="PANTHER" id="PTHR47943">
    <property type="entry name" value="CYTOCHROME P450 93A3-LIKE"/>
    <property type="match status" value="1"/>
</dbReference>
<dbReference type="GO" id="GO:0004497">
    <property type="term" value="F:monooxygenase activity"/>
    <property type="evidence" value="ECO:0007669"/>
    <property type="project" value="UniProtKB-KW"/>
</dbReference>
<dbReference type="AlphaFoldDB" id="A0A484KIU8"/>
<evidence type="ECO:0000313" key="15">
    <source>
        <dbReference type="Proteomes" id="UP000595140"/>
    </source>
</evidence>
<evidence type="ECO:0000256" key="13">
    <source>
        <dbReference type="SAM" id="Phobius"/>
    </source>
</evidence>
<sequence>MCALTTWVWTAASAFVVVVVFAAAAILSLVLLKDDHVNENGKNKKKKRLVMPPGPRGLPIIGHLHLIGKNPHRDFQKLSQIHGPIMRLRLGSVDTIVASSPQAAELFLRTHDLNFATRPPMKVADYIMYGKKDVLFGQYGPLWREMRKLFIVELLSSHKVSSFESLRREELRLLVESLKRSEAGAAVDLSAKVASMVENMTCRMLFGRKYDAAVAAAGAMVEKGGFKAVIDEAAHLASVPNLGDYFPILGKLDVQGLVRKAKVVKNLFDQFFEMILEEHEHKRVPIMDDEHEEEEEDFVDIILGIFKNRETSFEFTRQHVKSIMLDLVVASVDTSTTLILWTMSELIKNPTIMKKVKEELGRQVGFGRVVEEKDLEHLKYLEMVIKESLRMHPVVPLLLPHAAIEDCTVGDFHVPKNARLVVNVWAIARDPSVWVDPDTFVPERFEGSNVDYRGRHFELIPFGSGRRSCPGLQLGITTVRLVVAQLAHCFDWDLPNPTNADATRSQDLDMTEEYGLTLNRAHHLMAVPSYKLLFV</sequence>
<evidence type="ECO:0000256" key="10">
    <source>
        <dbReference type="ARBA" id="ARBA00055645"/>
    </source>
</evidence>
<name>A0A484KIU8_9ASTE</name>
<dbReference type="OrthoDB" id="2789670at2759"/>
<protein>
    <recommendedName>
        <fullName evidence="16">Cytochrome P450</fullName>
    </recommendedName>
</protein>
<evidence type="ECO:0008006" key="16">
    <source>
        <dbReference type="Google" id="ProtNLM"/>
    </source>
</evidence>
<dbReference type="CDD" id="cd11072">
    <property type="entry name" value="CYP71-like"/>
    <property type="match status" value="1"/>
</dbReference>
<dbReference type="InterPro" id="IPR001128">
    <property type="entry name" value="Cyt_P450"/>
</dbReference>
<keyword evidence="13" id="KW-1133">Transmembrane helix</keyword>
<evidence type="ECO:0000256" key="6">
    <source>
        <dbReference type="ARBA" id="ARBA00023002"/>
    </source>
</evidence>
<comment type="similarity">
    <text evidence="3 12">Belongs to the cytochrome P450 family.</text>
</comment>
<comment type="cofactor">
    <cofactor evidence="1 11">
        <name>heme</name>
        <dbReference type="ChEBI" id="CHEBI:30413"/>
    </cofactor>
</comment>
<dbReference type="GO" id="GO:0016020">
    <property type="term" value="C:membrane"/>
    <property type="evidence" value="ECO:0007669"/>
    <property type="project" value="UniProtKB-SubCell"/>
</dbReference>
<dbReference type="GO" id="GO:0016705">
    <property type="term" value="F:oxidoreductase activity, acting on paired donors, with incorporation or reduction of molecular oxygen"/>
    <property type="evidence" value="ECO:0007669"/>
    <property type="project" value="InterPro"/>
</dbReference>
<dbReference type="GO" id="GO:0005506">
    <property type="term" value="F:iron ion binding"/>
    <property type="evidence" value="ECO:0007669"/>
    <property type="project" value="InterPro"/>
</dbReference>
<evidence type="ECO:0000256" key="11">
    <source>
        <dbReference type="PIRSR" id="PIRSR602401-1"/>
    </source>
</evidence>
<keyword evidence="5 11" id="KW-0479">Metal-binding</keyword>
<evidence type="ECO:0000256" key="2">
    <source>
        <dbReference type="ARBA" id="ARBA00004370"/>
    </source>
</evidence>
<keyword evidence="4 11" id="KW-0349">Heme</keyword>
<accession>A0A484KIU8</accession>